<dbReference type="InterPro" id="IPR000782">
    <property type="entry name" value="FAS1_domain"/>
</dbReference>
<dbReference type="InterPro" id="IPR036378">
    <property type="entry name" value="FAS1_dom_sf"/>
</dbReference>
<dbReference type="Gene3D" id="2.30.180.10">
    <property type="entry name" value="FAS1 domain"/>
    <property type="match status" value="1"/>
</dbReference>
<evidence type="ECO:0000313" key="6">
    <source>
        <dbReference type="Proteomes" id="UP001177003"/>
    </source>
</evidence>
<evidence type="ECO:0000256" key="2">
    <source>
        <dbReference type="SAM" id="MobiDB-lite"/>
    </source>
</evidence>
<proteinExistence type="inferred from homology"/>
<evidence type="ECO:0000256" key="3">
    <source>
        <dbReference type="SAM" id="Phobius"/>
    </source>
</evidence>
<organism evidence="5 6">
    <name type="scientific">Lactuca saligna</name>
    <name type="common">Willowleaf lettuce</name>
    <dbReference type="NCBI Taxonomy" id="75948"/>
    <lineage>
        <taxon>Eukaryota</taxon>
        <taxon>Viridiplantae</taxon>
        <taxon>Streptophyta</taxon>
        <taxon>Embryophyta</taxon>
        <taxon>Tracheophyta</taxon>
        <taxon>Spermatophyta</taxon>
        <taxon>Magnoliopsida</taxon>
        <taxon>eudicotyledons</taxon>
        <taxon>Gunneridae</taxon>
        <taxon>Pentapetalae</taxon>
        <taxon>asterids</taxon>
        <taxon>campanulids</taxon>
        <taxon>Asterales</taxon>
        <taxon>Asteraceae</taxon>
        <taxon>Cichorioideae</taxon>
        <taxon>Cichorieae</taxon>
        <taxon>Lactucinae</taxon>
        <taxon>Lactuca</taxon>
    </lineage>
</organism>
<feature type="compositionally biased region" description="Polar residues" evidence="2">
    <location>
        <begin position="253"/>
        <end position="262"/>
    </location>
</feature>
<dbReference type="PANTHER" id="PTHR33985">
    <property type="entry name" value="OS02G0491300 PROTEIN-RELATED"/>
    <property type="match status" value="1"/>
</dbReference>
<gene>
    <name evidence="5" type="ORF">LSALG_LOCUS3291</name>
</gene>
<keyword evidence="3" id="KW-0812">Transmembrane</keyword>
<dbReference type="Proteomes" id="UP001177003">
    <property type="component" value="Chromosome 0"/>
</dbReference>
<protein>
    <recommendedName>
        <fullName evidence="4">FAS1 domain-containing protein</fullName>
    </recommendedName>
</protein>
<dbReference type="SUPFAM" id="SSF82153">
    <property type="entry name" value="FAS1 domain"/>
    <property type="match status" value="1"/>
</dbReference>
<sequence>MASSTSGISTFLIIPLLIIPIAIINIAIVSAVREGELNVVFGVLRGRGYHLFANAIATSDIHYDIKSNGNFTLFAPINSALFAIDMTMAASNYVEALRYHVVPRRMSISDLLSLPPGENYIPTLMPGQNILVEQRRDPRSLITVGGVDIVVPGMFYGRDIAVHGLDGILEFRPHTRSSLPNVTAASLSDLSGNMSLQSPDAELSPPSSSTQDLPPPLDYNPIGNLTFQFPEDVQSPPSDSSSDLSPTTDGIASPNQSPSDSTYLEEHVSRAKLLELTSAVADDDLSPATEQTSNRLQKFTPADDETVDCWLADNGVDPKNAAIHARKLYIASDMICAQK</sequence>
<dbReference type="AlphaFoldDB" id="A0AA35Y0T3"/>
<keyword evidence="3" id="KW-1133">Transmembrane helix</keyword>
<feature type="domain" description="FAS1" evidence="4">
    <location>
        <begin position="36"/>
        <end position="169"/>
    </location>
</feature>
<feature type="transmembrane region" description="Helical" evidence="3">
    <location>
        <begin position="12"/>
        <end position="32"/>
    </location>
</feature>
<feature type="compositionally biased region" description="Low complexity" evidence="2">
    <location>
        <begin position="235"/>
        <end position="249"/>
    </location>
</feature>
<feature type="region of interest" description="Disordered" evidence="2">
    <location>
        <begin position="190"/>
        <end position="264"/>
    </location>
</feature>
<reference evidence="5" key="1">
    <citation type="submission" date="2023-04" db="EMBL/GenBank/DDBJ databases">
        <authorList>
            <person name="Vijverberg K."/>
            <person name="Xiong W."/>
            <person name="Schranz E."/>
        </authorList>
    </citation>
    <scope>NUCLEOTIDE SEQUENCE</scope>
</reference>
<comment type="similarity">
    <text evidence="1">Belongs to the fasciclin-like AGP family.</text>
</comment>
<dbReference type="PANTHER" id="PTHR33985:SF15">
    <property type="entry name" value="FASCICLIN-LIKE ARABINOGALACTAN PROTEIN 19"/>
    <property type="match status" value="1"/>
</dbReference>
<evidence type="ECO:0000313" key="5">
    <source>
        <dbReference type="EMBL" id="CAI9262559.1"/>
    </source>
</evidence>
<evidence type="ECO:0000256" key="1">
    <source>
        <dbReference type="ARBA" id="ARBA00007843"/>
    </source>
</evidence>
<dbReference type="SMART" id="SM00554">
    <property type="entry name" value="FAS1"/>
    <property type="match status" value="1"/>
</dbReference>
<keyword evidence="3" id="KW-0472">Membrane</keyword>
<dbReference type="EMBL" id="OX465086">
    <property type="protein sequence ID" value="CAI9262559.1"/>
    <property type="molecule type" value="Genomic_DNA"/>
</dbReference>
<dbReference type="PROSITE" id="PS50213">
    <property type="entry name" value="FAS1"/>
    <property type="match status" value="1"/>
</dbReference>
<keyword evidence="6" id="KW-1185">Reference proteome</keyword>
<dbReference type="InterPro" id="IPR052806">
    <property type="entry name" value="Fasciclin-like_AGP"/>
</dbReference>
<evidence type="ECO:0000259" key="4">
    <source>
        <dbReference type="PROSITE" id="PS50213"/>
    </source>
</evidence>
<name>A0AA35Y0T3_LACSI</name>
<dbReference type="Pfam" id="PF02469">
    <property type="entry name" value="Fasciclin"/>
    <property type="match status" value="1"/>
</dbReference>
<accession>A0AA35Y0T3</accession>